<dbReference type="Proteomes" id="UP001610334">
    <property type="component" value="Unassembled WGS sequence"/>
</dbReference>
<keyword evidence="1" id="KW-0479">Metal-binding</keyword>
<protein>
    <recommendedName>
        <fullName evidence="8">Zinc finger PHD-type domain-containing protein</fullName>
    </recommendedName>
</protein>
<dbReference type="PROSITE" id="PS01359">
    <property type="entry name" value="ZF_PHD_1"/>
    <property type="match status" value="1"/>
</dbReference>
<feature type="region of interest" description="Disordered" evidence="5">
    <location>
        <begin position="148"/>
        <end position="220"/>
    </location>
</feature>
<keyword evidence="4" id="KW-0175">Coiled coil</keyword>
<reference evidence="6 7" key="1">
    <citation type="submission" date="2024-07" db="EMBL/GenBank/DDBJ databases">
        <title>Section-level genome sequencing and comparative genomics of Aspergillus sections Usti and Cavernicolus.</title>
        <authorList>
            <consortium name="Lawrence Berkeley National Laboratory"/>
            <person name="Nybo J.L."/>
            <person name="Vesth T.C."/>
            <person name="Theobald S."/>
            <person name="Frisvad J.C."/>
            <person name="Larsen T.O."/>
            <person name="Kjaerboelling I."/>
            <person name="Rothschild-Mancinelli K."/>
            <person name="Lyhne E.K."/>
            <person name="Kogle M.E."/>
            <person name="Barry K."/>
            <person name="Clum A."/>
            <person name="Na H."/>
            <person name="Ledsgaard L."/>
            <person name="Lin J."/>
            <person name="Lipzen A."/>
            <person name="Kuo A."/>
            <person name="Riley R."/>
            <person name="Mondo S."/>
            <person name="Labutti K."/>
            <person name="Haridas S."/>
            <person name="Pangalinan J."/>
            <person name="Salamov A.A."/>
            <person name="Simmons B.A."/>
            <person name="Magnuson J.K."/>
            <person name="Chen J."/>
            <person name="Drula E."/>
            <person name="Henrissat B."/>
            <person name="Wiebenga A."/>
            <person name="Lubbers R.J."/>
            <person name="Gomes A.C."/>
            <person name="Makela M.R."/>
            <person name="Stajich J."/>
            <person name="Grigoriev I.V."/>
            <person name="Mortensen U.H."/>
            <person name="De Vries R.P."/>
            <person name="Baker S.E."/>
            <person name="Andersen M.R."/>
        </authorList>
    </citation>
    <scope>NUCLEOTIDE SEQUENCE [LARGE SCALE GENOMIC DNA]</scope>
    <source>
        <strain evidence="6 7">CBS 588.65</strain>
    </source>
</reference>
<sequence>MPARKSQARNSKFSSKSGRAKRTRPDSPDAPEDPARNQMASKEPCNPSTGAPLPLMSWDETVAKIRSEPMNAQIQRYKDWKRNGSKHETICRVCFKDGTSERCNTCRLTFHPECLKNSSGCDIAVYHSSHLYCEICCKRGWHRSPPLLTPPTSPVLRPTNEPEVPATSEPAPSIARTISIPDLVSHPSNAESRRPSSPRPLQERSEEATYSASTPNQPLVSHAVSTISIKPQYGTVSTSEEEHNNRPPAPKRQRKSRFATLPHEVEASLSVLYRELESVTSLRLQIEELQSQNSQQMQQIKLRENFIAILRRDLEQSQAADVELARLRASISQQGAIQKEVEELRAENVALEAELKKSRAETATAQELVKTWKGKLTQLLDT</sequence>
<feature type="compositionally biased region" description="Polar residues" evidence="5">
    <location>
        <begin position="8"/>
        <end position="17"/>
    </location>
</feature>
<keyword evidence="7" id="KW-1185">Reference proteome</keyword>
<evidence type="ECO:0000313" key="7">
    <source>
        <dbReference type="Proteomes" id="UP001610334"/>
    </source>
</evidence>
<evidence type="ECO:0000256" key="1">
    <source>
        <dbReference type="ARBA" id="ARBA00022723"/>
    </source>
</evidence>
<keyword evidence="2" id="KW-0863">Zinc-finger</keyword>
<evidence type="ECO:0000256" key="5">
    <source>
        <dbReference type="SAM" id="MobiDB-lite"/>
    </source>
</evidence>
<dbReference type="InterPro" id="IPR019786">
    <property type="entry name" value="Zinc_finger_PHD-type_CS"/>
</dbReference>
<feature type="region of interest" description="Disordered" evidence="5">
    <location>
        <begin position="233"/>
        <end position="257"/>
    </location>
</feature>
<comment type="caution">
    <text evidence="6">The sequence shown here is derived from an EMBL/GenBank/DDBJ whole genome shotgun (WGS) entry which is preliminary data.</text>
</comment>
<feature type="coiled-coil region" evidence="4">
    <location>
        <begin position="334"/>
        <end position="368"/>
    </location>
</feature>
<evidence type="ECO:0008006" key="8">
    <source>
        <dbReference type="Google" id="ProtNLM"/>
    </source>
</evidence>
<evidence type="ECO:0000256" key="2">
    <source>
        <dbReference type="ARBA" id="ARBA00022771"/>
    </source>
</evidence>
<evidence type="ECO:0000256" key="3">
    <source>
        <dbReference type="ARBA" id="ARBA00022833"/>
    </source>
</evidence>
<dbReference type="InterPro" id="IPR011011">
    <property type="entry name" value="Znf_FYVE_PHD"/>
</dbReference>
<organism evidence="6 7">
    <name type="scientific">Aspergillus granulosus</name>
    <dbReference type="NCBI Taxonomy" id="176169"/>
    <lineage>
        <taxon>Eukaryota</taxon>
        <taxon>Fungi</taxon>
        <taxon>Dikarya</taxon>
        <taxon>Ascomycota</taxon>
        <taxon>Pezizomycotina</taxon>
        <taxon>Eurotiomycetes</taxon>
        <taxon>Eurotiomycetidae</taxon>
        <taxon>Eurotiales</taxon>
        <taxon>Aspergillaceae</taxon>
        <taxon>Aspergillus</taxon>
        <taxon>Aspergillus subgen. Nidulantes</taxon>
    </lineage>
</organism>
<gene>
    <name evidence="6" type="ORF">BJX63DRAFT_395398</name>
</gene>
<name>A0ABR4HCS2_9EURO</name>
<evidence type="ECO:0000313" key="6">
    <source>
        <dbReference type="EMBL" id="KAL2812999.1"/>
    </source>
</evidence>
<keyword evidence="3" id="KW-0862">Zinc</keyword>
<evidence type="ECO:0000256" key="4">
    <source>
        <dbReference type="SAM" id="Coils"/>
    </source>
</evidence>
<accession>A0ABR4HCS2</accession>
<feature type="compositionally biased region" description="Polar residues" evidence="5">
    <location>
        <begin position="208"/>
        <end position="220"/>
    </location>
</feature>
<feature type="region of interest" description="Disordered" evidence="5">
    <location>
        <begin position="1"/>
        <end position="52"/>
    </location>
</feature>
<dbReference type="SUPFAM" id="SSF57903">
    <property type="entry name" value="FYVE/PHD zinc finger"/>
    <property type="match status" value="1"/>
</dbReference>
<proteinExistence type="predicted"/>
<dbReference type="EMBL" id="JBFXLT010000043">
    <property type="protein sequence ID" value="KAL2812999.1"/>
    <property type="molecule type" value="Genomic_DNA"/>
</dbReference>